<dbReference type="Pfam" id="PF03466">
    <property type="entry name" value="LysR_substrate"/>
    <property type="match status" value="1"/>
</dbReference>
<dbReference type="GO" id="GO:0003700">
    <property type="term" value="F:DNA-binding transcription factor activity"/>
    <property type="evidence" value="ECO:0007669"/>
    <property type="project" value="InterPro"/>
</dbReference>
<name>A0A562NVD1_9HYPH</name>
<feature type="domain" description="HTH lysR-type" evidence="5">
    <location>
        <begin position="38"/>
        <end position="95"/>
    </location>
</feature>
<evidence type="ECO:0000313" key="6">
    <source>
        <dbReference type="EMBL" id="TWI36135.1"/>
    </source>
</evidence>
<dbReference type="PRINTS" id="PR00039">
    <property type="entry name" value="HTHLYSR"/>
</dbReference>
<dbReference type="InterPro" id="IPR000847">
    <property type="entry name" value="LysR_HTH_N"/>
</dbReference>
<evidence type="ECO:0000259" key="5">
    <source>
        <dbReference type="PROSITE" id="PS50931"/>
    </source>
</evidence>
<dbReference type="PROSITE" id="PS50931">
    <property type="entry name" value="HTH_LYSR"/>
    <property type="match status" value="1"/>
</dbReference>
<reference evidence="6 7" key="1">
    <citation type="journal article" date="2015" name="Stand. Genomic Sci.">
        <title>Genomic Encyclopedia of Bacterial and Archaeal Type Strains, Phase III: the genomes of soil and plant-associated and newly described type strains.</title>
        <authorList>
            <person name="Whitman W.B."/>
            <person name="Woyke T."/>
            <person name="Klenk H.P."/>
            <person name="Zhou Y."/>
            <person name="Lilburn T.G."/>
            <person name="Beck B.J."/>
            <person name="De Vos P."/>
            <person name="Vandamme P."/>
            <person name="Eisen J.A."/>
            <person name="Garrity G."/>
            <person name="Hugenholtz P."/>
            <person name="Kyrpides N.C."/>
        </authorList>
    </citation>
    <scope>NUCLEOTIDE SEQUENCE [LARGE SCALE GENOMIC DNA]</scope>
    <source>
        <strain evidence="6 7">CGMCC 1.2546</strain>
    </source>
</reference>
<dbReference type="EMBL" id="VLKT01000017">
    <property type="protein sequence ID" value="TWI36135.1"/>
    <property type="molecule type" value="Genomic_DNA"/>
</dbReference>
<dbReference type="GO" id="GO:0043565">
    <property type="term" value="F:sequence-specific DNA binding"/>
    <property type="evidence" value="ECO:0007669"/>
    <property type="project" value="TreeGrafter"/>
</dbReference>
<dbReference type="InterPro" id="IPR036388">
    <property type="entry name" value="WH-like_DNA-bd_sf"/>
</dbReference>
<comment type="similarity">
    <text evidence="1">Belongs to the LysR transcriptional regulatory family.</text>
</comment>
<keyword evidence="7" id="KW-1185">Reference proteome</keyword>
<organism evidence="6 7">
    <name type="scientific">Mesorhizobium tianshanense</name>
    <dbReference type="NCBI Taxonomy" id="39844"/>
    <lineage>
        <taxon>Bacteria</taxon>
        <taxon>Pseudomonadati</taxon>
        <taxon>Pseudomonadota</taxon>
        <taxon>Alphaproteobacteria</taxon>
        <taxon>Hyphomicrobiales</taxon>
        <taxon>Phyllobacteriaceae</taxon>
        <taxon>Mesorhizobium</taxon>
    </lineage>
</organism>
<evidence type="ECO:0000256" key="1">
    <source>
        <dbReference type="ARBA" id="ARBA00009437"/>
    </source>
</evidence>
<dbReference type="PANTHER" id="PTHR30537:SF74">
    <property type="entry name" value="HTH-TYPE TRANSCRIPTIONAL REGULATOR TRPI"/>
    <property type="match status" value="1"/>
</dbReference>
<accession>A0A562NVD1</accession>
<dbReference type="Pfam" id="PF00126">
    <property type="entry name" value="HTH_1"/>
    <property type="match status" value="1"/>
</dbReference>
<evidence type="ECO:0000313" key="7">
    <source>
        <dbReference type="Proteomes" id="UP000317122"/>
    </source>
</evidence>
<protein>
    <submittedName>
        <fullName evidence="6">LysR family glycine cleavage system transcriptional activator</fullName>
    </submittedName>
</protein>
<sequence length="338" mass="37708">MKFKGETSSFFSIIKFYLWIESNDPAKSHSALMARLLPGTRALRTLEAAARHLNFTRAADELGLTPAAVSHRIKEIEDQLGIVLFTRTSRTIRLTEAGAVLFEAATDALDLLGRAVSRAHKTARGTSLLKVTLDAQFATKWLMRRVDDFRKHQPGVELRFDIASELRDFDLDDVDVGIRFGAGKYPGLCAHRLFDNVIVPVCSPALLRAGPPLKEPRDLFHHTLAHIEWARQGVTWPNWRMWMAAAGVDDFDDSRTLVFGTSSDVVQAALDGNAVALADFAMVANDLSEGRLVRPFELGMKVAPEFAYFLVYPKSVADEPRIVAFREWLLNEVTKTPT</sequence>
<dbReference type="AlphaFoldDB" id="A0A562NVD1"/>
<dbReference type="InterPro" id="IPR005119">
    <property type="entry name" value="LysR_subst-bd"/>
</dbReference>
<dbReference type="SUPFAM" id="SSF53850">
    <property type="entry name" value="Periplasmic binding protein-like II"/>
    <property type="match status" value="1"/>
</dbReference>
<dbReference type="Gene3D" id="1.10.10.10">
    <property type="entry name" value="Winged helix-like DNA-binding domain superfamily/Winged helix DNA-binding domain"/>
    <property type="match status" value="1"/>
</dbReference>
<dbReference type="GO" id="GO:0006351">
    <property type="term" value="P:DNA-templated transcription"/>
    <property type="evidence" value="ECO:0007669"/>
    <property type="project" value="TreeGrafter"/>
</dbReference>
<dbReference type="Proteomes" id="UP000317122">
    <property type="component" value="Unassembled WGS sequence"/>
</dbReference>
<dbReference type="InterPro" id="IPR058163">
    <property type="entry name" value="LysR-type_TF_proteobact-type"/>
</dbReference>
<dbReference type="FunFam" id="1.10.10.10:FF:000001">
    <property type="entry name" value="LysR family transcriptional regulator"/>
    <property type="match status" value="1"/>
</dbReference>
<dbReference type="NCBIfam" id="NF008352">
    <property type="entry name" value="PRK11139.1"/>
    <property type="match status" value="1"/>
</dbReference>
<evidence type="ECO:0000256" key="4">
    <source>
        <dbReference type="ARBA" id="ARBA00023163"/>
    </source>
</evidence>
<dbReference type="SUPFAM" id="SSF46785">
    <property type="entry name" value="Winged helix' DNA-binding domain"/>
    <property type="match status" value="1"/>
</dbReference>
<comment type="caution">
    <text evidence="6">The sequence shown here is derived from an EMBL/GenBank/DDBJ whole genome shotgun (WGS) entry which is preliminary data.</text>
</comment>
<keyword evidence="3" id="KW-0238">DNA-binding</keyword>
<keyword evidence="4" id="KW-0804">Transcription</keyword>
<dbReference type="InterPro" id="IPR036390">
    <property type="entry name" value="WH_DNA-bd_sf"/>
</dbReference>
<keyword evidence="2" id="KW-0805">Transcription regulation</keyword>
<gene>
    <name evidence="6" type="ORF">IQ26_03089</name>
</gene>
<dbReference type="Gene3D" id="3.40.190.10">
    <property type="entry name" value="Periplasmic binding protein-like II"/>
    <property type="match status" value="2"/>
</dbReference>
<dbReference type="PANTHER" id="PTHR30537">
    <property type="entry name" value="HTH-TYPE TRANSCRIPTIONAL REGULATOR"/>
    <property type="match status" value="1"/>
</dbReference>
<evidence type="ECO:0000256" key="3">
    <source>
        <dbReference type="ARBA" id="ARBA00023125"/>
    </source>
</evidence>
<dbReference type="CDD" id="cd08432">
    <property type="entry name" value="PBP2_GcdR_TrpI_HvrB_AmpR_like"/>
    <property type="match status" value="1"/>
</dbReference>
<evidence type="ECO:0000256" key="2">
    <source>
        <dbReference type="ARBA" id="ARBA00023015"/>
    </source>
</evidence>
<proteinExistence type="inferred from homology"/>